<organism evidence="2 3">
    <name type="scientific">Clostridium cavendishii DSM 21758</name>
    <dbReference type="NCBI Taxonomy" id="1121302"/>
    <lineage>
        <taxon>Bacteria</taxon>
        <taxon>Bacillati</taxon>
        <taxon>Bacillota</taxon>
        <taxon>Clostridia</taxon>
        <taxon>Eubacteriales</taxon>
        <taxon>Clostridiaceae</taxon>
        <taxon>Clostridium</taxon>
    </lineage>
</organism>
<dbReference type="EMBL" id="FQZB01000024">
    <property type="protein sequence ID" value="SHK70437.1"/>
    <property type="molecule type" value="Genomic_DNA"/>
</dbReference>
<dbReference type="RefSeq" id="WP_072993259.1">
    <property type="nucleotide sequence ID" value="NZ_FQZB01000024.1"/>
</dbReference>
<evidence type="ECO:0000256" key="1">
    <source>
        <dbReference type="SAM" id="Phobius"/>
    </source>
</evidence>
<keyword evidence="1" id="KW-0472">Membrane</keyword>
<keyword evidence="1" id="KW-0812">Transmembrane</keyword>
<dbReference type="AlphaFoldDB" id="A0A1M6UMM0"/>
<feature type="transmembrane region" description="Helical" evidence="1">
    <location>
        <begin position="28"/>
        <end position="50"/>
    </location>
</feature>
<gene>
    <name evidence="2" type="ORF">SAMN02745163_04300</name>
</gene>
<reference evidence="2 3" key="1">
    <citation type="submission" date="2016-11" db="EMBL/GenBank/DDBJ databases">
        <authorList>
            <person name="Jaros S."/>
            <person name="Januszkiewicz K."/>
            <person name="Wedrychowicz H."/>
        </authorList>
    </citation>
    <scope>NUCLEOTIDE SEQUENCE [LARGE SCALE GENOMIC DNA]</scope>
    <source>
        <strain evidence="2 3">DSM 21758</strain>
    </source>
</reference>
<proteinExistence type="predicted"/>
<evidence type="ECO:0000313" key="2">
    <source>
        <dbReference type="EMBL" id="SHK70437.1"/>
    </source>
</evidence>
<keyword evidence="1" id="KW-1133">Transmembrane helix</keyword>
<protein>
    <submittedName>
        <fullName evidence="2">Uncharacterized protein</fullName>
    </submittedName>
</protein>
<feature type="transmembrane region" description="Helical" evidence="1">
    <location>
        <begin position="5"/>
        <end position="22"/>
    </location>
</feature>
<accession>A0A1M6UMM0</accession>
<evidence type="ECO:0000313" key="3">
    <source>
        <dbReference type="Proteomes" id="UP000184310"/>
    </source>
</evidence>
<keyword evidence="3" id="KW-1185">Reference proteome</keyword>
<sequence length="60" mass="6592">MKDIIIILGVIIGVVLFIVGKKSQTYKYLKIIGVIIIVVCLGIEISPDFIRGFMNGLQGK</sequence>
<name>A0A1M6UMM0_9CLOT</name>
<dbReference type="Proteomes" id="UP000184310">
    <property type="component" value="Unassembled WGS sequence"/>
</dbReference>